<evidence type="ECO:0000313" key="2">
    <source>
        <dbReference type="Proteomes" id="UP001164929"/>
    </source>
</evidence>
<reference evidence="1 2" key="1">
    <citation type="journal article" date="2023" name="Mol. Ecol. Resour.">
        <title>Chromosome-level genome assembly of a triploid poplar Populus alba 'Berolinensis'.</title>
        <authorList>
            <person name="Chen S."/>
            <person name="Yu Y."/>
            <person name="Wang X."/>
            <person name="Wang S."/>
            <person name="Zhang T."/>
            <person name="Zhou Y."/>
            <person name="He R."/>
            <person name="Meng N."/>
            <person name="Wang Y."/>
            <person name="Liu W."/>
            <person name="Liu Z."/>
            <person name="Liu J."/>
            <person name="Guo Q."/>
            <person name="Huang H."/>
            <person name="Sederoff R.R."/>
            <person name="Wang G."/>
            <person name="Qu G."/>
            <person name="Chen S."/>
        </authorList>
    </citation>
    <scope>NUCLEOTIDE SEQUENCE [LARGE SCALE GENOMIC DNA]</scope>
    <source>
        <strain evidence="1">SC-2020</strain>
    </source>
</reference>
<proteinExistence type="predicted"/>
<accession>A0AAD6WJ92</accession>
<comment type="caution">
    <text evidence="1">The sequence shown here is derived from an EMBL/GenBank/DDBJ whole genome shotgun (WGS) entry which is preliminary data.</text>
</comment>
<dbReference type="EMBL" id="JAQIZT010000001">
    <property type="protein sequence ID" value="KAJ7012444.1"/>
    <property type="molecule type" value="Genomic_DNA"/>
</dbReference>
<dbReference type="AlphaFoldDB" id="A0AAD6WJ92"/>
<protein>
    <submittedName>
        <fullName evidence="1">Uncharacterized protein</fullName>
    </submittedName>
</protein>
<gene>
    <name evidence="1" type="ORF">NC653_002481</name>
</gene>
<keyword evidence="2" id="KW-1185">Reference proteome</keyword>
<sequence>MLRRKYHWERLVRGSGVASLSLAVDGLRET</sequence>
<evidence type="ECO:0000313" key="1">
    <source>
        <dbReference type="EMBL" id="KAJ7012444.1"/>
    </source>
</evidence>
<name>A0AAD6WJ92_9ROSI</name>
<dbReference type="Proteomes" id="UP001164929">
    <property type="component" value="Chromosome 1"/>
</dbReference>
<organism evidence="1 2">
    <name type="scientific">Populus alba x Populus x berolinensis</name>
    <dbReference type="NCBI Taxonomy" id="444605"/>
    <lineage>
        <taxon>Eukaryota</taxon>
        <taxon>Viridiplantae</taxon>
        <taxon>Streptophyta</taxon>
        <taxon>Embryophyta</taxon>
        <taxon>Tracheophyta</taxon>
        <taxon>Spermatophyta</taxon>
        <taxon>Magnoliopsida</taxon>
        <taxon>eudicotyledons</taxon>
        <taxon>Gunneridae</taxon>
        <taxon>Pentapetalae</taxon>
        <taxon>rosids</taxon>
        <taxon>fabids</taxon>
        <taxon>Malpighiales</taxon>
        <taxon>Salicaceae</taxon>
        <taxon>Saliceae</taxon>
        <taxon>Populus</taxon>
    </lineage>
</organism>